<reference evidence="3 4" key="1">
    <citation type="submission" date="2012-10" db="EMBL/GenBank/DDBJ databases">
        <title>Genome sequencing of Tanticharoenia sakaeratensis NBRC 103193.</title>
        <authorList>
            <person name="Azuma Y."/>
            <person name="Hadano H."/>
            <person name="Hirakawa H."/>
            <person name="Matsushita K."/>
        </authorList>
    </citation>
    <scope>NUCLEOTIDE SEQUENCE [LARGE SCALE GENOMIC DNA]</scope>
    <source>
        <strain evidence="3 4">NBRC 103193</strain>
    </source>
</reference>
<organism evidence="3 4">
    <name type="scientific">Tanticharoenia sakaeratensis NBRC 103193</name>
    <dbReference type="NCBI Taxonomy" id="1231623"/>
    <lineage>
        <taxon>Bacteria</taxon>
        <taxon>Pseudomonadati</taxon>
        <taxon>Pseudomonadota</taxon>
        <taxon>Alphaproteobacteria</taxon>
        <taxon>Acetobacterales</taxon>
        <taxon>Acetobacteraceae</taxon>
        <taxon>Tanticharoenia</taxon>
    </lineage>
</organism>
<dbReference type="Gene3D" id="3.40.50.80">
    <property type="entry name" value="Nucleotide-binding domain of ferredoxin-NADP reductase (FNR) module"/>
    <property type="match status" value="1"/>
</dbReference>
<sequence>MKVADNPAPRPARRDVTVASVMAPTPRLRRIVLEGPDLADIRSDRFDDHVKLLVPGTDVRRSYTIRHVDAQARQLTLDCVLHGHGPAAQWAASVRTGDRVTVFGPKPRHEPVAFAETRILFGDTTALPAMARCLETADRHSGRVHVYVALDDAGERQRDLKPLRPGDTLAWLDPDGMDDLGWVRLRHAARRHDWSAADITAWIATETSVARRLRAELIEEEALSRTQIKAAGYWRVGEADGGMRL</sequence>
<evidence type="ECO:0000256" key="1">
    <source>
        <dbReference type="ARBA" id="ARBA00035644"/>
    </source>
</evidence>
<keyword evidence="4" id="KW-1185">Reference proteome</keyword>
<comment type="similarity">
    <text evidence="1">Belongs to the SIP oxidoreductase family.</text>
</comment>
<dbReference type="InterPro" id="IPR039261">
    <property type="entry name" value="FNR_nucleotide-bd"/>
</dbReference>
<dbReference type="CDD" id="cd06193">
    <property type="entry name" value="siderophore_interacting"/>
    <property type="match status" value="1"/>
</dbReference>
<evidence type="ECO:0000313" key="3">
    <source>
        <dbReference type="EMBL" id="GAN55758.1"/>
    </source>
</evidence>
<dbReference type="OrthoDB" id="9814826at2"/>
<dbReference type="InterPro" id="IPR017938">
    <property type="entry name" value="Riboflavin_synthase-like_b-brl"/>
</dbReference>
<dbReference type="Pfam" id="PF08021">
    <property type="entry name" value="FAD_binding_9"/>
    <property type="match status" value="2"/>
</dbReference>
<accession>A0A0D6MR56</accession>
<evidence type="ECO:0000313" key="4">
    <source>
        <dbReference type="Proteomes" id="UP000032679"/>
    </source>
</evidence>
<feature type="domain" description="FAD-binding FR-type" evidence="2">
    <location>
        <begin position="11"/>
        <end position="112"/>
    </location>
</feature>
<dbReference type="Pfam" id="PF04954">
    <property type="entry name" value="SIP"/>
    <property type="match status" value="1"/>
</dbReference>
<dbReference type="SUPFAM" id="SSF63380">
    <property type="entry name" value="Riboflavin synthase domain-like"/>
    <property type="match status" value="1"/>
</dbReference>
<dbReference type="InterPro" id="IPR007037">
    <property type="entry name" value="SIP_rossman_dom"/>
</dbReference>
<dbReference type="AlphaFoldDB" id="A0A0D6MR56"/>
<evidence type="ECO:0000259" key="2">
    <source>
        <dbReference type="PROSITE" id="PS51384"/>
    </source>
</evidence>
<dbReference type="PANTHER" id="PTHR30157:SF0">
    <property type="entry name" value="NADPH-DEPENDENT FERRIC-CHELATE REDUCTASE"/>
    <property type="match status" value="1"/>
</dbReference>
<dbReference type="STRING" id="1231623.Tasa_058_032"/>
<dbReference type="InterPro" id="IPR013113">
    <property type="entry name" value="SIP_FAD-bd"/>
</dbReference>
<name>A0A0D6MR56_9PROT</name>
<dbReference type="Proteomes" id="UP000032679">
    <property type="component" value="Unassembled WGS sequence"/>
</dbReference>
<dbReference type="RefSeq" id="WP_048851189.1">
    <property type="nucleotide sequence ID" value="NZ_BALE01000058.1"/>
</dbReference>
<comment type="caution">
    <text evidence="3">The sequence shown here is derived from an EMBL/GenBank/DDBJ whole genome shotgun (WGS) entry which is preliminary data.</text>
</comment>
<dbReference type="InterPro" id="IPR039374">
    <property type="entry name" value="SIP_fam"/>
</dbReference>
<protein>
    <submittedName>
        <fullName evidence="3">FAD-binding 9 siderophore-interacting domain-containing protein</fullName>
    </submittedName>
</protein>
<dbReference type="PROSITE" id="PS51384">
    <property type="entry name" value="FAD_FR"/>
    <property type="match status" value="1"/>
</dbReference>
<dbReference type="InterPro" id="IPR017927">
    <property type="entry name" value="FAD-bd_FR_type"/>
</dbReference>
<dbReference type="GO" id="GO:0016491">
    <property type="term" value="F:oxidoreductase activity"/>
    <property type="evidence" value="ECO:0007669"/>
    <property type="project" value="InterPro"/>
</dbReference>
<gene>
    <name evidence="3" type="ORF">Tasa_058_032</name>
</gene>
<proteinExistence type="inferred from homology"/>
<dbReference type="PANTHER" id="PTHR30157">
    <property type="entry name" value="FERRIC REDUCTASE, NADPH-DEPENDENT"/>
    <property type="match status" value="1"/>
</dbReference>
<dbReference type="Gene3D" id="2.40.30.10">
    <property type="entry name" value="Translation factors"/>
    <property type="match status" value="2"/>
</dbReference>
<dbReference type="EMBL" id="BALE01000058">
    <property type="protein sequence ID" value="GAN55758.1"/>
    <property type="molecule type" value="Genomic_DNA"/>
</dbReference>